<name>A0A4R2KTL2_9FIRM</name>
<evidence type="ECO:0000313" key="2">
    <source>
        <dbReference type="EMBL" id="TCO74436.1"/>
    </source>
</evidence>
<protein>
    <submittedName>
        <fullName evidence="2">REP element-mobilizing transposase RayT</fullName>
    </submittedName>
</protein>
<dbReference type="InterPro" id="IPR002686">
    <property type="entry name" value="Transposase_17"/>
</dbReference>
<dbReference type="AlphaFoldDB" id="A0A4R2KTL2"/>
<dbReference type="GO" id="GO:0004803">
    <property type="term" value="F:transposase activity"/>
    <property type="evidence" value="ECO:0007669"/>
    <property type="project" value="InterPro"/>
</dbReference>
<dbReference type="Pfam" id="PF01797">
    <property type="entry name" value="Y1_Tnp"/>
    <property type="match status" value="1"/>
</dbReference>
<dbReference type="PANTHER" id="PTHR34322:SF2">
    <property type="entry name" value="TRANSPOSASE IS200-LIKE DOMAIN-CONTAINING PROTEIN"/>
    <property type="match status" value="1"/>
</dbReference>
<comment type="caution">
    <text evidence="2">The sequence shown here is derived from an EMBL/GenBank/DDBJ whole genome shotgun (WGS) entry which is preliminary data.</text>
</comment>
<dbReference type="PANTHER" id="PTHR34322">
    <property type="entry name" value="TRANSPOSASE, Y1_TNP DOMAIN-CONTAINING"/>
    <property type="match status" value="1"/>
</dbReference>
<accession>A0A4R2KTL2</accession>
<dbReference type="GO" id="GO:0003677">
    <property type="term" value="F:DNA binding"/>
    <property type="evidence" value="ECO:0007669"/>
    <property type="project" value="InterPro"/>
</dbReference>
<feature type="domain" description="Transposase IS200-like" evidence="1">
    <location>
        <begin position="18"/>
        <end position="132"/>
    </location>
</feature>
<dbReference type="Proteomes" id="UP000294919">
    <property type="component" value="Unassembled WGS sequence"/>
</dbReference>
<dbReference type="Gene3D" id="3.30.70.1290">
    <property type="entry name" value="Transposase IS200-like"/>
    <property type="match status" value="1"/>
</dbReference>
<sequence>MIGVIGVIDMPRQAREKSSTGIYHIMLRGINRQKIFEEDKDRQKFMETILQYKTISNYKLYGYCLMDNHVHLLIRETNEAISKVIKRISSSYVYWYNQKYDRCGHLFQERYKSEVVETKAYFLTALRYIHQNPVKARMIKDIETYFWSSYNDYIDHPVITDIDFALEIFSIDRQIAIELFKKHSKENNRDQCLDYKESINTSDDEIMKCLNQLGIRTVSELQRLEKEHRNNIIRKIKNVKGCTITDLTGTINLSLCPYPCVP</sequence>
<dbReference type="InterPro" id="IPR036515">
    <property type="entry name" value="Transposase_17_sf"/>
</dbReference>
<dbReference type="SMART" id="SM01321">
    <property type="entry name" value="Y1_Tnp"/>
    <property type="match status" value="1"/>
</dbReference>
<organism evidence="2 3">
    <name type="scientific">Marinisporobacter balticus</name>
    <dbReference type="NCBI Taxonomy" id="2018667"/>
    <lineage>
        <taxon>Bacteria</taxon>
        <taxon>Bacillati</taxon>
        <taxon>Bacillota</taxon>
        <taxon>Clostridia</taxon>
        <taxon>Peptostreptococcales</taxon>
        <taxon>Thermotaleaceae</taxon>
        <taxon>Marinisporobacter</taxon>
    </lineage>
</organism>
<gene>
    <name evidence="2" type="ORF">EV214_11383</name>
</gene>
<dbReference type="EMBL" id="SLWV01000013">
    <property type="protein sequence ID" value="TCO74436.1"/>
    <property type="molecule type" value="Genomic_DNA"/>
</dbReference>
<dbReference type="SUPFAM" id="SSF143422">
    <property type="entry name" value="Transposase IS200-like"/>
    <property type="match status" value="1"/>
</dbReference>
<evidence type="ECO:0000313" key="3">
    <source>
        <dbReference type="Proteomes" id="UP000294919"/>
    </source>
</evidence>
<evidence type="ECO:0000259" key="1">
    <source>
        <dbReference type="SMART" id="SM01321"/>
    </source>
</evidence>
<dbReference type="RefSeq" id="WP_243116619.1">
    <property type="nucleotide sequence ID" value="NZ_SLWV01000013.1"/>
</dbReference>
<proteinExistence type="predicted"/>
<reference evidence="2 3" key="1">
    <citation type="submission" date="2019-03" db="EMBL/GenBank/DDBJ databases">
        <title>Genomic Encyclopedia of Type Strains, Phase IV (KMG-IV): sequencing the most valuable type-strain genomes for metagenomic binning, comparative biology and taxonomic classification.</title>
        <authorList>
            <person name="Goeker M."/>
        </authorList>
    </citation>
    <scope>NUCLEOTIDE SEQUENCE [LARGE SCALE GENOMIC DNA]</scope>
    <source>
        <strain evidence="2 3">DSM 102940</strain>
    </source>
</reference>
<dbReference type="GO" id="GO:0006313">
    <property type="term" value="P:DNA transposition"/>
    <property type="evidence" value="ECO:0007669"/>
    <property type="project" value="InterPro"/>
</dbReference>
<keyword evidence="3" id="KW-1185">Reference proteome</keyword>